<dbReference type="EMBL" id="JAHQIW010000369">
    <property type="protein sequence ID" value="KAJ1347705.1"/>
    <property type="molecule type" value="Genomic_DNA"/>
</dbReference>
<evidence type="ECO:0000313" key="3">
    <source>
        <dbReference type="Proteomes" id="UP001196413"/>
    </source>
</evidence>
<dbReference type="Proteomes" id="UP001196413">
    <property type="component" value="Unassembled WGS sequence"/>
</dbReference>
<reference evidence="2" key="1">
    <citation type="submission" date="2021-06" db="EMBL/GenBank/DDBJ databases">
        <title>Parelaphostrongylus tenuis whole genome reference sequence.</title>
        <authorList>
            <person name="Garwood T.J."/>
            <person name="Larsen P.A."/>
            <person name="Fountain-Jones N.M."/>
            <person name="Garbe J.R."/>
            <person name="Macchietto M.G."/>
            <person name="Kania S.A."/>
            <person name="Gerhold R.W."/>
            <person name="Richards J.E."/>
            <person name="Wolf T.M."/>
        </authorList>
    </citation>
    <scope>NUCLEOTIDE SEQUENCE</scope>
    <source>
        <strain evidence="2">MNPRO001-30</strain>
        <tissue evidence="2">Meninges</tissue>
    </source>
</reference>
<accession>A0AAD5LYA8</accession>
<dbReference type="AlphaFoldDB" id="A0AAD5LYA8"/>
<gene>
    <name evidence="2" type="ORF">KIN20_002837</name>
</gene>
<feature type="region of interest" description="Disordered" evidence="1">
    <location>
        <begin position="1"/>
        <end position="22"/>
    </location>
</feature>
<evidence type="ECO:0000313" key="2">
    <source>
        <dbReference type="EMBL" id="KAJ1347705.1"/>
    </source>
</evidence>
<sequence>MANLAETTSSAKRSKHLQDYDQKNSSYTLATGQLWMLLRRNRLNAINAEKHTVN</sequence>
<keyword evidence="3" id="KW-1185">Reference proteome</keyword>
<organism evidence="2 3">
    <name type="scientific">Parelaphostrongylus tenuis</name>
    <name type="common">Meningeal worm</name>
    <dbReference type="NCBI Taxonomy" id="148309"/>
    <lineage>
        <taxon>Eukaryota</taxon>
        <taxon>Metazoa</taxon>
        <taxon>Ecdysozoa</taxon>
        <taxon>Nematoda</taxon>
        <taxon>Chromadorea</taxon>
        <taxon>Rhabditida</taxon>
        <taxon>Rhabditina</taxon>
        <taxon>Rhabditomorpha</taxon>
        <taxon>Strongyloidea</taxon>
        <taxon>Metastrongylidae</taxon>
        <taxon>Parelaphostrongylus</taxon>
    </lineage>
</organism>
<proteinExistence type="predicted"/>
<protein>
    <submittedName>
        <fullName evidence="2">Uncharacterized protein</fullName>
    </submittedName>
</protein>
<comment type="caution">
    <text evidence="2">The sequence shown here is derived from an EMBL/GenBank/DDBJ whole genome shotgun (WGS) entry which is preliminary data.</text>
</comment>
<name>A0AAD5LYA8_PARTN</name>
<feature type="compositionally biased region" description="Polar residues" evidence="1">
    <location>
        <begin position="1"/>
        <end position="11"/>
    </location>
</feature>
<evidence type="ECO:0000256" key="1">
    <source>
        <dbReference type="SAM" id="MobiDB-lite"/>
    </source>
</evidence>